<evidence type="ECO:0000256" key="1">
    <source>
        <dbReference type="SAM" id="Coils"/>
    </source>
</evidence>
<evidence type="ECO:0000313" key="4">
    <source>
        <dbReference type="Proteomes" id="UP000469452"/>
    </source>
</evidence>
<dbReference type="AlphaFoldDB" id="A0A6A5AZM6"/>
<reference evidence="3 4" key="1">
    <citation type="submission" date="2019-06" db="EMBL/GenBank/DDBJ databases">
        <title>Genomics analysis of Aphanomyces spp. identifies a new class of oomycete effector associated with host adaptation.</title>
        <authorList>
            <person name="Gaulin E."/>
        </authorList>
    </citation>
    <scope>NUCLEOTIDE SEQUENCE [LARGE SCALE GENOMIC DNA]</scope>
    <source>
        <strain evidence="3 4">E</strain>
    </source>
</reference>
<feature type="compositionally biased region" description="Polar residues" evidence="2">
    <location>
        <begin position="227"/>
        <end position="257"/>
    </location>
</feature>
<feature type="region of interest" description="Disordered" evidence="2">
    <location>
        <begin position="223"/>
        <end position="274"/>
    </location>
</feature>
<organism evidence="3 4">
    <name type="scientific">Aphanomyces astaci</name>
    <name type="common">Crayfish plague agent</name>
    <dbReference type="NCBI Taxonomy" id="112090"/>
    <lineage>
        <taxon>Eukaryota</taxon>
        <taxon>Sar</taxon>
        <taxon>Stramenopiles</taxon>
        <taxon>Oomycota</taxon>
        <taxon>Saprolegniomycetes</taxon>
        <taxon>Saprolegniales</taxon>
        <taxon>Verrucalvaceae</taxon>
        <taxon>Aphanomyces</taxon>
    </lineage>
</organism>
<accession>A0A6A5AZM6</accession>
<dbReference type="EMBL" id="VJMI01001024">
    <property type="protein sequence ID" value="KAF0775760.1"/>
    <property type="molecule type" value="Genomic_DNA"/>
</dbReference>
<dbReference type="Proteomes" id="UP000469452">
    <property type="component" value="Unassembled WGS sequence"/>
</dbReference>
<evidence type="ECO:0000256" key="2">
    <source>
        <dbReference type="SAM" id="MobiDB-lite"/>
    </source>
</evidence>
<sequence length="306" mass="34877">MAGYRSLATQLFEQTKLPPSSSTAAEDAMVSLNQRLDMDPDLEDMDDIDVLNDASDAEKQVLVMSETIDLLRQHLESQRKELQAAYKTLREYEEKKTDEHVKALENQSAHTNYEKDLRDLRFNLELKHVALHEATVEKEQTLLELHKYKALTRELSDKLDRLSNVQNMYHMSLNQASVGASSSHSMQSSLAYVPKSERFDAAPLVDSGSDFWKHQWKDALKARKTTPVRTTAMQAPSSQQQYHHAPSSTMEPTTKTPSMKIFSSPPHGKRGYSDRDERLPVHRFIGLNSRQSQLVKECYKVVGNKS</sequence>
<gene>
    <name evidence="3" type="ORF">AaE_000540</name>
</gene>
<dbReference type="VEuPathDB" id="FungiDB:H257_05426"/>
<name>A0A6A5AZM6_APHAT</name>
<comment type="caution">
    <text evidence="3">The sequence shown here is derived from an EMBL/GenBank/DDBJ whole genome shotgun (WGS) entry which is preliminary data.</text>
</comment>
<protein>
    <submittedName>
        <fullName evidence="3">Uncharacterized protein</fullName>
    </submittedName>
</protein>
<evidence type="ECO:0000313" key="3">
    <source>
        <dbReference type="EMBL" id="KAF0775760.1"/>
    </source>
</evidence>
<keyword evidence="1" id="KW-0175">Coiled coil</keyword>
<feature type="coiled-coil region" evidence="1">
    <location>
        <begin position="68"/>
        <end position="95"/>
    </location>
</feature>
<proteinExistence type="predicted"/>